<dbReference type="PANTHER" id="PTHR40661:SF3">
    <property type="entry name" value="FELS-1 PROPHAGE TRANSCRIPTIONAL REGULATOR"/>
    <property type="match status" value="1"/>
</dbReference>
<sequence length="116" mass="13183">MSFAQRLSELMASRTLTNYQLAKDLDIHPTTVANWLAGKAPRKKTLALLAEYFGVSTDYLLGNEQKEKPATDGQAINEEALKLALFGGNTDVTDAMWEEAKNYIQYIKEREKRKRE</sequence>
<dbReference type="Pfam" id="PF01381">
    <property type="entry name" value="HTH_3"/>
    <property type="match status" value="1"/>
</dbReference>
<evidence type="ECO:0000256" key="1">
    <source>
        <dbReference type="ARBA" id="ARBA00023015"/>
    </source>
</evidence>
<dbReference type="Proteomes" id="UP000249377">
    <property type="component" value="Unassembled WGS sequence"/>
</dbReference>
<dbReference type="CDD" id="cd00093">
    <property type="entry name" value="HTH_XRE"/>
    <property type="match status" value="1"/>
</dbReference>
<dbReference type="EMBL" id="QLYR01000006">
    <property type="protein sequence ID" value="RAQ28339.1"/>
    <property type="molecule type" value="Genomic_DNA"/>
</dbReference>
<keyword evidence="3" id="KW-0804">Transcription</keyword>
<name>A0A328UGZ4_9FIRM</name>
<dbReference type="PANTHER" id="PTHR40661">
    <property type="match status" value="1"/>
</dbReference>
<dbReference type="InterPro" id="IPR001387">
    <property type="entry name" value="Cro/C1-type_HTH"/>
</dbReference>
<dbReference type="GO" id="GO:0003677">
    <property type="term" value="F:DNA binding"/>
    <property type="evidence" value="ECO:0007669"/>
    <property type="project" value="UniProtKB-KW"/>
</dbReference>
<dbReference type="Gene3D" id="1.10.260.40">
    <property type="entry name" value="lambda repressor-like DNA-binding domains"/>
    <property type="match status" value="1"/>
</dbReference>
<dbReference type="InterPro" id="IPR010982">
    <property type="entry name" value="Lambda_DNA-bd_dom_sf"/>
</dbReference>
<evidence type="ECO:0000256" key="2">
    <source>
        <dbReference type="ARBA" id="ARBA00023125"/>
    </source>
</evidence>
<gene>
    <name evidence="5" type="ORF">DPQ25_10090</name>
</gene>
<keyword evidence="1" id="KW-0805">Transcription regulation</keyword>
<dbReference type="SUPFAM" id="SSF47413">
    <property type="entry name" value="lambda repressor-like DNA-binding domains"/>
    <property type="match status" value="1"/>
</dbReference>
<dbReference type="AlphaFoldDB" id="A0A328UGZ4"/>
<evidence type="ECO:0000313" key="5">
    <source>
        <dbReference type="EMBL" id="RAQ28339.1"/>
    </source>
</evidence>
<evidence type="ECO:0000313" key="6">
    <source>
        <dbReference type="Proteomes" id="UP000249377"/>
    </source>
</evidence>
<feature type="domain" description="HTH cro/C1-type" evidence="4">
    <location>
        <begin position="7"/>
        <end position="60"/>
    </location>
</feature>
<dbReference type="RefSeq" id="WP_112333051.1">
    <property type="nucleotide sequence ID" value="NZ_QLYR01000006.1"/>
</dbReference>
<keyword evidence="2" id="KW-0238">DNA-binding</keyword>
<evidence type="ECO:0000256" key="3">
    <source>
        <dbReference type="ARBA" id="ARBA00023163"/>
    </source>
</evidence>
<dbReference type="SMART" id="SM00530">
    <property type="entry name" value="HTH_XRE"/>
    <property type="match status" value="1"/>
</dbReference>
<comment type="caution">
    <text evidence="5">The sequence shown here is derived from an EMBL/GenBank/DDBJ whole genome shotgun (WGS) entry which is preliminary data.</text>
</comment>
<protein>
    <recommendedName>
        <fullName evidence="4">HTH cro/C1-type domain-containing protein</fullName>
    </recommendedName>
</protein>
<proteinExistence type="predicted"/>
<reference evidence="5 6" key="1">
    <citation type="submission" date="2018-06" db="EMBL/GenBank/DDBJ databases">
        <title>Noncontiguous genome sequence of Ruminococcaceae bacterium ASD2818.</title>
        <authorList>
            <person name="Chaplin A.V."/>
            <person name="Sokolova S.R."/>
            <person name="Kochetkova T.O."/>
            <person name="Goltsov A.Y."/>
            <person name="Trofimov D.Y."/>
            <person name="Efimov B.A."/>
        </authorList>
    </citation>
    <scope>NUCLEOTIDE SEQUENCE [LARGE SCALE GENOMIC DNA]</scope>
    <source>
        <strain evidence="5 6">ASD2818</strain>
    </source>
</reference>
<keyword evidence="6" id="KW-1185">Reference proteome</keyword>
<dbReference type="PROSITE" id="PS50943">
    <property type="entry name" value="HTH_CROC1"/>
    <property type="match status" value="1"/>
</dbReference>
<evidence type="ECO:0000259" key="4">
    <source>
        <dbReference type="PROSITE" id="PS50943"/>
    </source>
</evidence>
<accession>A0A328UGZ4</accession>
<organism evidence="5 6">
    <name type="scientific">Hydrogeniiclostridium mannosilyticum</name>
    <dbReference type="NCBI Taxonomy" id="2764322"/>
    <lineage>
        <taxon>Bacteria</taxon>
        <taxon>Bacillati</taxon>
        <taxon>Bacillota</taxon>
        <taxon>Clostridia</taxon>
        <taxon>Eubacteriales</taxon>
        <taxon>Acutalibacteraceae</taxon>
        <taxon>Hydrogeniiclostridium</taxon>
    </lineage>
</organism>